<reference evidence="1 2" key="1">
    <citation type="submission" date="2018-08" db="EMBL/GenBank/DDBJ databases">
        <title>A genome reference for cultivated species of the human gut microbiota.</title>
        <authorList>
            <person name="Zou Y."/>
            <person name="Xue W."/>
            <person name="Luo G."/>
        </authorList>
    </citation>
    <scope>NUCLEOTIDE SEQUENCE [LARGE SCALE GENOMIC DNA]</scope>
    <source>
        <strain evidence="1 2">OM02-6</strain>
    </source>
</reference>
<proteinExistence type="predicted"/>
<name>A0A3E5FMH6_9FIRM</name>
<evidence type="ECO:0000313" key="2">
    <source>
        <dbReference type="Proteomes" id="UP000261087"/>
    </source>
</evidence>
<accession>A0A3E5FMH6</accession>
<dbReference type="EMBL" id="QSVF01000038">
    <property type="protein sequence ID" value="RGO06936.1"/>
    <property type="molecule type" value="Genomic_DNA"/>
</dbReference>
<feature type="non-terminal residue" evidence="1">
    <location>
        <position position="1"/>
    </location>
</feature>
<evidence type="ECO:0000313" key="1">
    <source>
        <dbReference type="EMBL" id="RGO06936.1"/>
    </source>
</evidence>
<organism evidence="1 2">
    <name type="scientific">Thomasclavelia spiroformis</name>
    <dbReference type="NCBI Taxonomy" id="29348"/>
    <lineage>
        <taxon>Bacteria</taxon>
        <taxon>Bacillati</taxon>
        <taxon>Bacillota</taxon>
        <taxon>Erysipelotrichia</taxon>
        <taxon>Erysipelotrichales</taxon>
        <taxon>Coprobacillaceae</taxon>
        <taxon>Thomasclavelia</taxon>
    </lineage>
</organism>
<dbReference type="Proteomes" id="UP000261087">
    <property type="component" value="Unassembled WGS sequence"/>
</dbReference>
<protein>
    <submittedName>
        <fullName evidence="1">Uncharacterized protein</fullName>
    </submittedName>
</protein>
<gene>
    <name evidence="1" type="ORF">DXB31_10970</name>
</gene>
<comment type="caution">
    <text evidence="1">The sequence shown here is derived from an EMBL/GenBank/DDBJ whole genome shotgun (WGS) entry which is preliminary data.</text>
</comment>
<dbReference type="AlphaFoldDB" id="A0A3E5FMH6"/>
<sequence>FLYLTGPKYILVLNIIVRIKDIFKEELPETVFIKDGKILDEVPQKVKTLKIDPGSKELDKYNYDSFYKLKTRRLYLLYITSG</sequence>